<comment type="similarity">
    <text evidence="1">Belongs to the thiolase-like superfamily. Thiolase family.</text>
</comment>
<dbReference type="GO" id="GO:0016747">
    <property type="term" value="F:acyltransferase activity, transferring groups other than amino-acyl groups"/>
    <property type="evidence" value="ECO:0007669"/>
    <property type="project" value="InterPro"/>
</dbReference>
<reference evidence="5" key="1">
    <citation type="submission" date="2013-08" db="EMBL/GenBank/DDBJ databases">
        <authorList>
            <person name="Mendez C."/>
            <person name="Richter M."/>
            <person name="Ferrer M."/>
            <person name="Sanchez J."/>
        </authorList>
    </citation>
    <scope>NUCLEOTIDE SEQUENCE</scope>
</reference>
<reference evidence="5" key="2">
    <citation type="journal article" date="2014" name="ISME J.">
        <title>Microbial stratification in low pH oxic and suboxic macroscopic growths along an acid mine drainage.</title>
        <authorList>
            <person name="Mendez-Garcia C."/>
            <person name="Mesa V."/>
            <person name="Sprenger R.R."/>
            <person name="Richter M."/>
            <person name="Diez M.S."/>
            <person name="Solano J."/>
            <person name="Bargiela R."/>
            <person name="Golyshina O.V."/>
            <person name="Manteca A."/>
            <person name="Ramos J.L."/>
            <person name="Gallego J.R."/>
            <person name="Llorente I."/>
            <person name="Martins Dos Santos V.A."/>
            <person name="Jensen O.N."/>
            <person name="Pelaez A.I."/>
            <person name="Sanchez J."/>
            <person name="Ferrer M."/>
        </authorList>
    </citation>
    <scope>NUCLEOTIDE SEQUENCE</scope>
</reference>
<keyword evidence="3 5" id="KW-0012">Acyltransferase</keyword>
<protein>
    <submittedName>
        <fullName evidence="5">Thiolase</fullName>
        <ecNumber evidence="5">2.3.1.-</ecNumber>
    </submittedName>
</protein>
<sequence>MNDLDPVIVSLARTPFGRLRGGLSSMVAADLGAHVIRAALERAGIPGEQVDQVILGTV</sequence>
<organism evidence="5">
    <name type="scientific">mine drainage metagenome</name>
    <dbReference type="NCBI Taxonomy" id="410659"/>
    <lineage>
        <taxon>unclassified sequences</taxon>
        <taxon>metagenomes</taxon>
        <taxon>ecological metagenomes</taxon>
    </lineage>
</organism>
<comment type="caution">
    <text evidence="5">The sequence shown here is derived from an EMBL/GenBank/DDBJ whole genome shotgun (WGS) entry which is preliminary data.</text>
</comment>
<name>T1D3U8_9ZZZZ</name>
<dbReference type="PANTHER" id="PTHR18919">
    <property type="entry name" value="ACETYL-COA C-ACYLTRANSFERASE"/>
    <property type="match status" value="1"/>
</dbReference>
<gene>
    <name evidence="5" type="ORF">B1A_03456</name>
</gene>
<accession>T1D3U8</accession>
<evidence type="ECO:0000256" key="3">
    <source>
        <dbReference type="ARBA" id="ARBA00023315"/>
    </source>
</evidence>
<dbReference type="InterPro" id="IPR016039">
    <property type="entry name" value="Thiolase-like"/>
</dbReference>
<dbReference type="EMBL" id="AUZX01002534">
    <property type="protein sequence ID" value="EQD76194.1"/>
    <property type="molecule type" value="Genomic_DNA"/>
</dbReference>
<dbReference type="AlphaFoldDB" id="T1D3U8"/>
<keyword evidence="2 5" id="KW-0808">Transferase</keyword>
<evidence type="ECO:0000256" key="1">
    <source>
        <dbReference type="ARBA" id="ARBA00010982"/>
    </source>
</evidence>
<feature type="domain" description="Thiolase N-terminal" evidence="4">
    <location>
        <begin position="7"/>
        <end position="58"/>
    </location>
</feature>
<dbReference type="Pfam" id="PF00108">
    <property type="entry name" value="Thiolase_N"/>
    <property type="match status" value="1"/>
</dbReference>
<dbReference type="Gene3D" id="3.40.47.10">
    <property type="match status" value="1"/>
</dbReference>
<evidence type="ECO:0000313" key="5">
    <source>
        <dbReference type="EMBL" id="EQD76194.1"/>
    </source>
</evidence>
<evidence type="ECO:0000256" key="2">
    <source>
        <dbReference type="ARBA" id="ARBA00022679"/>
    </source>
</evidence>
<dbReference type="InterPro" id="IPR020616">
    <property type="entry name" value="Thiolase_N"/>
</dbReference>
<evidence type="ECO:0000259" key="4">
    <source>
        <dbReference type="Pfam" id="PF00108"/>
    </source>
</evidence>
<proteinExistence type="inferred from homology"/>
<dbReference type="SUPFAM" id="SSF53901">
    <property type="entry name" value="Thiolase-like"/>
    <property type="match status" value="1"/>
</dbReference>
<feature type="non-terminal residue" evidence="5">
    <location>
        <position position="58"/>
    </location>
</feature>
<dbReference type="EC" id="2.3.1.-" evidence="5"/>
<dbReference type="PANTHER" id="PTHR18919:SF107">
    <property type="entry name" value="ACETYL-COA ACETYLTRANSFERASE, CYTOSOLIC"/>
    <property type="match status" value="1"/>
</dbReference>